<dbReference type="GO" id="GO:0005789">
    <property type="term" value="C:endoplasmic reticulum membrane"/>
    <property type="evidence" value="ECO:0007669"/>
    <property type="project" value="UniProtKB-SubCell"/>
</dbReference>
<evidence type="ECO:0000256" key="1">
    <source>
        <dbReference type="ARBA" id="ARBA00004141"/>
    </source>
</evidence>
<protein>
    <recommendedName>
        <fullName evidence="5">Protein-S-isoprenylcysteine O-methyltransferase</fullName>
        <ecNumber evidence="5">2.1.1.100</ecNumber>
    </recommendedName>
</protein>
<keyword evidence="7" id="KW-1185">Reference proteome</keyword>
<evidence type="ECO:0000313" key="6">
    <source>
        <dbReference type="EMBL" id="PMD30886.1"/>
    </source>
</evidence>
<dbReference type="Gene3D" id="1.20.120.1630">
    <property type="match status" value="1"/>
</dbReference>
<sequence length="231" mass="25219">LFLALAILLSTHLTILVLTPPNATSNGHSKTAAASPTKPKDTISPLTHPSFLNLTHALLALLSLYHVLLILYYPSPPSSLCPHPSNLNPDLFTWSFTTSLCLLGILLAAPVRLLAFRGLGNDFTFRVKEPGRLVTSGLYAYVQHPSYTANIIIMLGNFGLLGRIDGGIGCWVPEEGVQSGWWKVVAGVLVGGAVGLTGVRVRDEEAVLRGRFGKEWEVWHRRTWRFVPGVF</sequence>
<dbReference type="Pfam" id="PF04140">
    <property type="entry name" value="ICMT"/>
    <property type="match status" value="1"/>
</dbReference>
<feature type="non-terminal residue" evidence="6">
    <location>
        <position position="1"/>
    </location>
</feature>
<dbReference type="GO" id="GO:0004671">
    <property type="term" value="F:protein C-terminal S-isoprenylcysteine carboxyl O-methyltransferase activity"/>
    <property type="evidence" value="ECO:0007669"/>
    <property type="project" value="UniProtKB-EC"/>
</dbReference>
<comment type="subcellular location">
    <subcellularLocation>
        <location evidence="5">Endoplasmic reticulum membrane</location>
        <topology evidence="5">Multi-pass membrane protein</topology>
    </subcellularLocation>
    <subcellularLocation>
        <location evidence="1">Membrane</location>
        <topology evidence="1">Multi-pass membrane protein</topology>
    </subcellularLocation>
</comment>
<name>A0A2J6QX95_HYAVF</name>
<dbReference type="AlphaFoldDB" id="A0A2J6QX95"/>
<organism evidence="6 7">
    <name type="scientific">Hyaloscypha variabilis (strain UAMH 11265 / GT02V1 / F)</name>
    <name type="common">Meliniomyces variabilis</name>
    <dbReference type="NCBI Taxonomy" id="1149755"/>
    <lineage>
        <taxon>Eukaryota</taxon>
        <taxon>Fungi</taxon>
        <taxon>Dikarya</taxon>
        <taxon>Ascomycota</taxon>
        <taxon>Pezizomycotina</taxon>
        <taxon>Leotiomycetes</taxon>
        <taxon>Helotiales</taxon>
        <taxon>Hyaloscyphaceae</taxon>
        <taxon>Hyaloscypha</taxon>
        <taxon>Hyaloscypha variabilis</taxon>
    </lineage>
</organism>
<dbReference type="Proteomes" id="UP000235786">
    <property type="component" value="Unassembled WGS sequence"/>
</dbReference>
<reference evidence="6 7" key="1">
    <citation type="submission" date="2016-04" db="EMBL/GenBank/DDBJ databases">
        <title>A degradative enzymes factory behind the ericoid mycorrhizal symbiosis.</title>
        <authorList>
            <consortium name="DOE Joint Genome Institute"/>
            <person name="Martino E."/>
            <person name="Morin E."/>
            <person name="Grelet G."/>
            <person name="Kuo A."/>
            <person name="Kohler A."/>
            <person name="Daghino S."/>
            <person name="Barry K."/>
            <person name="Choi C."/>
            <person name="Cichocki N."/>
            <person name="Clum A."/>
            <person name="Copeland A."/>
            <person name="Hainaut M."/>
            <person name="Haridas S."/>
            <person name="Labutti K."/>
            <person name="Lindquist E."/>
            <person name="Lipzen A."/>
            <person name="Khouja H.-R."/>
            <person name="Murat C."/>
            <person name="Ohm R."/>
            <person name="Olson A."/>
            <person name="Spatafora J."/>
            <person name="Veneault-Fourrey C."/>
            <person name="Henrissat B."/>
            <person name="Grigoriev I."/>
            <person name="Martin F."/>
            <person name="Perotto S."/>
        </authorList>
    </citation>
    <scope>NUCLEOTIDE SEQUENCE [LARGE SCALE GENOMIC DNA]</scope>
    <source>
        <strain evidence="6 7">F</strain>
    </source>
</reference>
<evidence type="ECO:0000256" key="3">
    <source>
        <dbReference type="ARBA" id="ARBA00022989"/>
    </source>
</evidence>
<dbReference type="OrthoDB" id="422086at2759"/>
<gene>
    <name evidence="6" type="ORF">L207DRAFT_387833</name>
</gene>
<dbReference type="EMBL" id="KZ613965">
    <property type="protein sequence ID" value="PMD30886.1"/>
    <property type="molecule type" value="Genomic_DNA"/>
</dbReference>
<accession>A0A2J6QX95</accession>
<feature type="non-terminal residue" evidence="6">
    <location>
        <position position="231"/>
    </location>
</feature>
<keyword evidence="5" id="KW-0256">Endoplasmic reticulum</keyword>
<comment type="similarity">
    <text evidence="5">Belongs to the class VI-like SAM-binding methyltransferase superfamily. Isoprenylcysteine carboxyl methyltransferase family.</text>
</comment>
<dbReference type="PANTHER" id="PTHR12714">
    <property type="entry name" value="PROTEIN-S ISOPRENYLCYSTEINE O-METHYLTRANSFERASE"/>
    <property type="match status" value="1"/>
</dbReference>
<keyword evidence="3 5" id="KW-1133">Transmembrane helix</keyword>
<dbReference type="PANTHER" id="PTHR12714:SF9">
    <property type="entry name" value="PROTEIN-S-ISOPRENYLCYSTEINE O-METHYLTRANSFERASE"/>
    <property type="match status" value="1"/>
</dbReference>
<keyword evidence="5" id="KW-0489">Methyltransferase</keyword>
<keyword evidence="5" id="KW-0808">Transferase</keyword>
<keyword evidence="5" id="KW-0949">S-adenosyl-L-methionine</keyword>
<feature type="transmembrane region" description="Helical" evidence="5">
    <location>
        <begin position="94"/>
        <end position="115"/>
    </location>
</feature>
<evidence type="ECO:0000256" key="2">
    <source>
        <dbReference type="ARBA" id="ARBA00022692"/>
    </source>
</evidence>
<feature type="transmembrane region" description="Helical" evidence="5">
    <location>
        <begin position="50"/>
        <end position="73"/>
    </location>
</feature>
<dbReference type="GO" id="GO:0032259">
    <property type="term" value="P:methylation"/>
    <property type="evidence" value="ECO:0007669"/>
    <property type="project" value="UniProtKB-KW"/>
</dbReference>
<evidence type="ECO:0000256" key="5">
    <source>
        <dbReference type="RuleBase" id="RU362022"/>
    </source>
</evidence>
<comment type="caution">
    <text evidence="5">Lacks conserved residue(s) required for the propagation of feature annotation.</text>
</comment>
<keyword evidence="2 5" id="KW-0812">Transmembrane</keyword>
<dbReference type="EC" id="2.1.1.100" evidence="5"/>
<dbReference type="InterPro" id="IPR007269">
    <property type="entry name" value="ICMT_MeTrfase"/>
</dbReference>
<proteinExistence type="inferred from homology"/>
<comment type="catalytic activity">
    <reaction evidence="5">
        <text>[protein]-C-terminal S-[(2E,6E)-farnesyl]-L-cysteine + S-adenosyl-L-methionine = [protein]-C-terminal S-[(2E,6E)-farnesyl]-L-cysteine methyl ester + S-adenosyl-L-homocysteine</text>
        <dbReference type="Rhea" id="RHEA:21672"/>
        <dbReference type="Rhea" id="RHEA-COMP:12125"/>
        <dbReference type="Rhea" id="RHEA-COMP:12126"/>
        <dbReference type="ChEBI" id="CHEBI:57856"/>
        <dbReference type="ChEBI" id="CHEBI:59789"/>
        <dbReference type="ChEBI" id="CHEBI:90510"/>
        <dbReference type="ChEBI" id="CHEBI:90511"/>
        <dbReference type="EC" id="2.1.1.100"/>
    </reaction>
</comment>
<dbReference type="STRING" id="1149755.A0A2J6QX95"/>
<evidence type="ECO:0000313" key="7">
    <source>
        <dbReference type="Proteomes" id="UP000235786"/>
    </source>
</evidence>
<evidence type="ECO:0000256" key="4">
    <source>
        <dbReference type="ARBA" id="ARBA00023136"/>
    </source>
</evidence>
<keyword evidence="4 5" id="KW-0472">Membrane</keyword>